<proteinExistence type="predicted"/>
<dbReference type="Pfam" id="PF23666">
    <property type="entry name" value="Rcc01698_C"/>
    <property type="match status" value="1"/>
</dbReference>
<sequence>MSSLFGSSKVSDNAPVVSSLRMQTSCNGKPIPLLYGMPRVAVNVIQHEDFQAHAHQEQAAGGKGGSAPSTTSWSYTATVLLAMGQGEILGVRRIWKGKEISDASRLGLDVYTGANGQKPFPHIAGKFPARALSYPGIAYLAAAAYPLGGGGQLDNHNAEVETPRRISAALPDCDPSEVIRDLVTSPTHGLRMPASALGDLAPFWAFCRANGLWVSPAYTDQRPAKEMLQQLIDIGFSDAVYSENRLKIVPYSDVAAAGNGAEYTPSRAPVYELTEDDFITSGAEPPVRVFRKHGTEAHNHAQVKFFDRARDYNEDVAEFKDAADIDLRGLRTMPVVEAREIADRRAAERLANFKVRRSIGVRNTYKFVLPWKYVLLEATDIVLLTLPSHQFHQVPVMITAIEEADEGESDAGGLYIEAEDYALKATAVAQVPPATPGGFVPDFSVAPGNANVPVLFEPPFALTDNRPELWLATAGGENWGGADVWVSLDNASYKRVGRIECPSRHGSLAAALPAGAVIDSAHLLAVDMTASRGQLLSGTRDDAESLVTLCYVDGEYLAYADATLTGVNTYNLGYLVRGAHGSDNTAHAAGTPFVRLDGNVFRYPYPKEWLGKTVWVKLVSHNRYGSGAQDLSRVPAYARVLQGAPLPAVRGLRFEQPWIGRDAKLAWEPLDGADSYDVQVQAGAPVSVRRESLRLEATRFVYGAADMRADGGPWRSVVFRVRGRASTGRTGPWSQLLASNQQVGPLTGIKLEGGMRSAYFRCARPDDGDFAGIVVWMGETPDFAASAVTQVYDGQDTFVTLTKLASGVSLQGGKTYYVRAAGYDDFGKDSLSISAAIAVDVVGVAPDAGSITDQMIQDGVLDVGKFAQGIEPIGLVDVLPNPVGYGGRPAVVLLKQDGKLYRFVGGAWKRDVDGGDLAPGTVDGTRFASGIEPVGVVASLPPVAGYKGPKVILNTTDGKTYRLVGGAWKKDIDAADIAGQLKGEQIGAGAVDQTKFADGIRPPVIVTALPAMPNAAFPKGATVVLTTDSRLYVSSGNAWSGKVPAVEVTGQLADAQIAQINAAKVAGKLTDAQIAEIDAAKITGKVVAAQIADGAIDQTKFASGIRPPVVVSVLPTLPNAAFPKGATVTLTTDSRLYVSGGNAWNGKVPAVDVTGQLADAQIAQINAAKVAGKLTDAQIAEIDAAKISGKVVAAQIADGAIDQAKFASGIRPPVVVSALPPLPNAAFPKGATVVLTADSRLYVSGGNAWSGKVPASEVTGQLADAQIAQINAAKVAGKLTDAQIAEIDAAKISGKVVAAQIADGAIDQAKFASGIRPPVVVSTLPPLPNAAFPKGATVVLTTDSRLYVSGGNAWSGKVPAAEVTGQLADAQIAQINAAKVAGKLTDAQIAEIDAAKIAGKVAGSQIADGAIDQTKFASGIRPPVIVTALPTMPNAAFPQGATVVLKADNKLYRSTGAGWTASIPTSDLAGTIADAQLAGISAGKVTGKLSDSQLDAIAAAKITGTIGSTQIADGAISTPKLAAGSVTAAQIAADAITARHVAAGTMTATELAAGAVTTAKLAAGAVTANALAAGAVTAGKVAADAISAANLQANAVTAGKIAAGAVAAEQIAAGALSIGKFGSDRWSLQKAFATDCSDAQPWAKVAGDGSLVAQADTTALTGASVLRAAGYVVLEWKENIPFDPAKLYKLSARVRQAADPTNAKKAIFIGFCGIAANGVTRVNYAGQNAISSQHYIVAANASLAVDEGWREFVGYLRGSAAAGIASPRPNANDPAVAHASVRFMRPILYLNYAGGDGVADLDSFQIDIVEIPDNSVGSTSIVDGAITTGKLTAGAVTAEKIAAGSVSAEKIAAGAVTAGKIDAGAVTARELATGSVVAGKIAAGTVSATELAAGAVTAGKIAAGAVTADSLAANAVVAGKISAGAVGAAEIAAGAVTTDKLVVGNFSNQIPNGDFASGDLRNWTRWAGPVDVVPASDASVPANAPTPYVMRLSATAGGTTSVFSHAKPYSVAGAEQDGVAVVPGEQYAGRIALARSADAVGATMRVLFYYRKRDGSYNNNSGALAIAGGIAGLPTSWTEYDFRWTVPADATRAYLYIYASGGFTKGTIGVAQVRVARVSDGTLIADGAITTGKLTAGAVTAEKIAAGSVSAEKIAAGAVAAGKIEAGAVAARELAAGAVVAGKIAAGAVTTTELAAGAVAAGKIAAGAVTAESLAANAVVAGKISAGAVGAAEIAAGAVTTTKLSAGAVTAEKIAAASVSAEKITAGAVSAEKIAAGAVTAEKIAAGAVTAESLAANAVVAGKIAAGAVGAAEIAAGAVTTDKLVVGNFSNLIPNGDFASGDLRNWTRWAGPVDVVPASDPSVPANAPTPYVMRLSATAGGTTSVFSHAKPYSMAGADQDGVAVVPGEQYAGRVSLARSADAVGATMYVMFFYRKRDGSHNNGSGALAIAGGVSGLPTAWKEYDFRWTVPADATRAYLYVYATGGFTKGTIGVAQVRLTRVSDGTLIADGAITTGKLIAGAVTAEKIAAGSVSAEKIAAGAVTAGKIDAGAVAARELAAGAVVAGKIAAGAVTTTELAAGAVTAGKIAAGAVTADSLAANAVVAGKIAAGAVGASQISAGAISAEKLQAGAVSADKLLAGAVTAGKLAAGSVSADNLQANAVTAGKIAAGAVAAEQIAAGALTIGKFGSDRWSLQKAFATDCSDAQQWAKVAGAGSLVAQEDATALTGAGVLRATGFVVMEWKENIPFDPAKLYKLTARVRQVVEPSNAKKGIYIGFCGVAANGVTRVNCAGIDTASSQHYIVAANASLAVDEGWREFVGYLRGSAAAGTPSPRPNANDPAVAHASVRFMRPILYLNYTGGDGVADLDSFQIDIVEIPDNSVGSTSIVDGAITTGKIAANAVTAGKVAANAITAGTIAAGAVGAAEIAAGAITTDKLVVGNFSNQIPNGDFETGDLRNWTRWAGQVDVVAASDASVPANAPTPYVMRLSGTPGGTTSVFSHAKPHSVAGADQDGVAVVPGEQYAGRIALARSADAVGASMYVFCHYRKKDGSSDNRSGVLAIAGGVAGLPTAWTDYDFRWTVPADATRAYLYIYAAGGFTRGTVGVARVRLARVSDGTLIADGAITTQKLTAAAVTADKLAVNSVSADKIVAGAITGDKIAASSITGAKIAAGQIGADHLMVGQSSNLLVNPGLEGDWYGWDEFTPIQGSHSLRVPPDAWALDYTTNKTAAFHNPGQGNANTVTTQRHQQVAIEGGRTYMVSAYFGVHRCKSDVRLEFYNASGAFLGEGEGIAGDPVNDQEGSGGRQLSGYKRVWKRGRAPAGAVRAAVCFRKFGTKPGQSDSWLFMVRPYFGEVQPNQTIIPAWDAAGATTIGPGSIKTDSLSAISANLGYISAGQLDLAGPGNFLRSNKKGWGDGRAGFVSYGDGTGSTYMDVVGGNSRIWLSSWGDCGISFPNFRADNAGNLYCRGDIQANSLTANVVNTPNMVNRSVSELAYAGGTMTSGNALWFGLSYDSLVLFGCGGTIGGIGLYNSGGGLIVRTRGPSLGGLEPPKSAVCAASLGPGSYFVRPMNGGESENTFIIALKR</sequence>
<dbReference type="Proteomes" id="UP000177515">
    <property type="component" value="Chromosome 1"/>
</dbReference>
<dbReference type="Gene3D" id="2.60.120.260">
    <property type="entry name" value="Galactose-binding domain-like"/>
    <property type="match status" value="3"/>
</dbReference>
<accession>A0A1D9I1K1</accession>
<organism evidence="3 4">
    <name type="scientific">Cupriavidus malaysiensis</name>
    <dbReference type="NCBI Taxonomy" id="367825"/>
    <lineage>
        <taxon>Bacteria</taxon>
        <taxon>Pseudomonadati</taxon>
        <taxon>Pseudomonadota</taxon>
        <taxon>Betaproteobacteria</taxon>
        <taxon>Burkholderiales</taxon>
        <taxon>Burkholderiaceae</taxon>
        <taxon>Cupriavidus</taxon>
    </lineage>
</organism>
<keyword evidence="4" id="KW-1185">Reference proteome</keyword>
<dbReference type="PANTHER" id="PTHR36963:SF2">
    <property type="entry name" value="TNFR-CYS DOMAIN-CONTAINING PROTEIN"/>
    <property type="match status" value="1"/>
</dbReference>
<gene>
    <name evidence="3" type="ORF">BKK80_09110</name>
</gene>
<dbReference type="SUPFAM" id="SSF49785">
    <property type="entry name" value="Galactose-binding domain-like"/>
    <property type="match status" value="3"/>
</dbReference>
<dbReference type="Pfam" id="PF13550">
    <property type="entry name" value="Phage-tail_3"/>
    <property type="match status" value="1"/>
</dbReference>
<evidence type="ECO:0000259" key="1">
    <source>
        <dbReference type="Pfam" id="PF13550"/>
    </source>
</evidence>
<dbReference type="InterPro" id="IPR008979">
    <property type="entry name" value="Galactose-bd-like_sf"/>
</dbReference>
<dbReference type="PANTHER" id="PTHR36963">
    <property type="entry name" value="HELICASE"/>
    <property type="match status" value="1"/>
</dbReference>
<dbReference type="EMBL" id="CP017754">
    <property type="protein sequence ID" value="AOZ05970.1"/>
    <property type="molecule type" value="Genomic_DNA"/>
</dbReference>
<name>A0A1D9I1K1_9BURK</name>
<protein>
    <recommendedName>
        <fullName evidence="5">DUF1983 domain-containing protein</fullName>
    </recommendedName>
</protein>
<feature type="domain" description="Tip attachment protein J" evidence="1">
    <location>
        <begin position="219"/>
        <end position="402"/>
    </location>
</feature>
<evidence type="ECO:0000313" key="4">
    <source>
        <dbReference type="Proteomes" id="UP000177515"/>
    </source>
</evidence>
<evidence type="ECO:0000259" key="2">
    <source>
        <dbReference type="Pfam" id="PF23666"/>
    </source>
</evidence>
<dbReference type="InterPro" id="IPR056490">
    <property type="entry name" value="Rcc01698_C"/>
</dbReference>
<reference evidence="3 4" key="1">
    <citation type="submission" date="2016-10" db="EMBL/GenBank/DDBJ databases">
        <title>Complete genome sequences of three Cupriavidus strains isolated from various Malaysian environments.</title>
        <authorList>
            <person name="Abdullah A.A.-A."/>
            <person name="Shafie N.A.H."/>
            <person name="Lau N.S."/>
        </authorList>
    </citation>
    <scope>NUCLEOTIDE SEQUENCE [LARGE SCALE GENOMIC DNA]</scope>
    <source>
        <strain evidence="3 4">USMAA1020</strain>
    </source>
</reference>
<dbReference type="RefSeq" id="WP_071069154.1">
    <property type="nucleotide sequence ID" value="NZ_CP017754.1"/>
</dbReference>
<feature type="domain" description="Rcc01698-like C-terminal" evidence="2">
    <location>
        <begin position="504"/>
        <end position="594"/>
    </location>
</feature>
<dbReference type="InterPro" id="IPR032876">
    <property type="entry name" value="J_dom"/>
</dbReference>
<evidence type="ECO:0008006" key="5">
    <source>
        <dbReference type="Google" id="ProtNLM"/>
    </source>
</evidence>
<evidence type="ECO:0000313" key="3">
    <source>
        <dbReference type="EMBL" id="AOZ05970.1"/>
    </source>
</evidence>